<name>A0A084G427_PSEDA</name>
<dbReference type="PROSITE" id="PS00061">
    <property type="entry name" value="ADH_SHORT"/>
    <property type="match status" value="1"/>
</dbReference>
<dbReference type="Gene3D" id="3.40.50.720">
    <property type="entry name" value="NAD(P)-binding Rossmann-like Domain"/>
    <property type="match status" value="1"/>
</dbReference>
<dbReference type="OrthoDB" id="10253736at2759"/>
<dbReference type="RefSeq" id="XP_016641888.1">
    <property type="nucleotide sequence ID" value="XM_016788454.1"/>
</dbReference>
<keyword evidence="2" id="KW-0521">NADP</keyword>
<dbReference type="EMBL" id="JOWA01000102">
    <property type="protein sequence ID" value="KEZ42089.1"/>
    <property type="molecule type" value="Genomic_DNA"/>
</dbReference>
<dbReference type="GO" id="GO:0016616">
    <property type="term" value="F:oxidoreductase activity, acting on the CH-OH group of donors, NAD or NADP as acceptor"/>
    <property type="evidence" value="ECO:0007669"/>
    <property type="project" value="TreeGrafter"/>
</dbReference>
<keyword evidence="6" id="KW-1185">Reference proteome</keyword>
<dbReference type="VEuPathDB" id="FungiDB:SAPIO_CDS6324"/>
<evidence type="ECO:0000256" key="4">
    <source>
        <dbReference type="RuleBase" id="RU000363"/>
    </source>
</evidence>
<dbReference type="InterPro" id="IPR036291">
    <property type="entry name" value="NAD(P)-bd_dom_sf"/>
</dbReference>
<protein>
    <recommendedName>
        <fullName evidence="7">Short-chain dehydrogenase</fullName>
    </recommendedName>
</protein>
<evidence type="ECO:0000256" key="3">
    <source>
        <dbReference type="ARBA" id="ARBA00023002"/>
    </source>
</evidence>
<keyword evidence="3" id="KW-0560">Oxidoreductase</keyword>
<dbReference type="HOGENOM" id="CLU_010194_5_0_1"/>
<reference evidence="5 6" key="1">
    <citation type="journal article" date="2014" name="Genome Announc.">
        <title>Draft genome sequence of the pathogenic fungus Scedosporium apiospermum.</title>
        <authorList>
            <person name="Vandeputte P."/>
            <person name="Ghamrawi S."/>
            <person name="Rechenmann M."/>
            <person name="Iltis A."/>
            <person name="Giraud S."/>
            <person name="Fleury M."/>
            <person name="Thornton C."/>
            <person name="Delhaes L."/>
            <person name="Meyer W."/>
            <person name="Papon N."/>
            <person name="Bouchara J.P."/>
        </authorList>
    </citation>
    <scope>NUCLEOTIDE SEQUENCE [LARGE SCALE GENOMIC DNA]</scope>
    <source>
        <strain evidence="5 6">IHEM 14462</strain>
    </source>
</reference>
<dbReference type="Proteomes" id="UP000028545">
    <property type="component" value="Unassembled WGS sequence"/>
</dbReference>
<comment type="similarity">
    <text evidence="1 4">Belongs to the short-chain dehydrogenases/reductases (SDR) family.</text>
</comment>
<dbReference type="Pfam" id="PF00106">
    <property type="entry name" value="adh_short"/>
    <property type="match status" value="1"/>
</dbReference>
<dbReference type="PANTHER" id="PTHR24322">
    <property type="entry name" value="PKSB"/>
    <property type="match status" value="1"/>
</dbReference>
<dbReference type="KEGG" id="sapo:SAPIO_CDS6324"/>
<evidence type="ECO:0000256" key="1">
    <source>
        <dbReference type="ARBA" id="ARBA00006484"/>
    </source>
</evidence>
<dbReference type="InterPro" id="IPR020904">
    <property type="entry name" value="Sc_DH/Rdtase_CS"/>
</dbReference>
<dbReference type="PRINTS" id="PR00080">
    <property type="entry name" value="SDRFAMILY"/>
</dbReference>
<evidence type="ECO:0000313" key="5">
    <source>
        <dbReference type="EMBL" id="KEZ42089.1"/>
    </source>
</evidence>
<sequence>MPSFSREGFTIDVVGRAVRKTLLNPTLSIPLALAIRWALSRGSIHDVKVLQRLENTRRLVYLLAAFGAFLNANEYLNRQVNNNWTSKSQWDWDNKEIIVVTGGSSGIGANLIGKLLDRNPNTRIVVIDFAPLAWEPPKGARIHYYQCDLSDSASLHAVCEQIRQEVGHPTVLVNNAGICRGYTICDSAPIDVEATIRTNLTAPFLLVKEFLPEMIHNNHGHIVNISSMSAYIPPSKMGDYGATKAGVLSMHEALQLELANIHKAPNVRLSVGIFSFIRTQLIRGETRQFNFLFPVLDVNTVAQALADTIHSGYGRTIYLPGIMSYVAILRGGPEWLWRMIRQETNKFALDFTGRQRVDPETGRISAI</sequence>
<accession>A0A084G427</accession>
<dbReference type="PRINTS" id="PR00081">
    <property type="entry name" value="GDHRDH"/>
</dbReference>
<dbReference type="AlphaFoldDB" id="A0A084G427"/>
<dbReference type="GeneID" id="27725396"/>
<organism evidence="5 6">
    <name type="scientific">Pseudallescheria apiosperma</name>
    <name type="common">Scedosporium apiospermum</name>
    <dbReference type="NCBI Taxonomy" id="563466"/>
    <lineage>
        <taxon>Eukaryota</taxon>
        <taxon>Fungi</taxon>
        <taxon>Dikarya</taxon>
        <taxon>Ascomycota</taxon>
        <taxon>Pezizomycotina</taxon>
        <taxon>Sordariomycetes</taxon>
        <taxon>Hypocreomycetidae</taxon>
        <taxon>Microascales</taxon>
        <taxon>Microascaceae</taxon>
        <taxon>Scedosporium</taxon>
    </lineage>
</organism>
<proteinExistence type="inferred from homology"/>
<dbReference type="InterPro" id="IPR002347">
    <property type="entry name" value="SDR_fam"/>
</dbReference>
<evidence type="ECO:0008006" key="7">
    <source>
        <dbReference type="Google" id="ProtNLM"/>
    </source>
</evidence>
<evidence type="ECO:0000256" key="2">
    <source>
        <dbReference type="ARBA" id="ARBA00022857"/>
    </source>
</evidence>
<dbReference type="PANTHER" id="PTHR24322:SF736">
    <property type="entry name" value="RETINOL DEHYDROGENASE 10"/>
    <property type="match status" value="1"/>
</dbReference>
<gene>
    <name evidence="5" type="ORF">SAPIO_CDS6324</name>
</gene>
<dbReference type="SUPFAM" id="SSF51735">
    <property type="entry name" value="NAD(P)-binding Rossmann-fold domains"/>
    <property type="match status" value="1"/>
</dbReference>
<comment type="caution">
    <text evidence="5">The sequence shown here is derived from an EMBL/GenBank/DDBJ whole genome shotgun (WGS) entry which is preliminary data.</text>
</comment>
<evidence type="ECO:0000313" key="6">
    <source>
        <dbReference type="Proteomes" id="UP000028545"/>
    </source>
</evidence>
<dbReference type="OMA" id="KWSANNW"/>